<feature type="transmembrane region" description="Helical" evidence="1">
    <location>
        <begin position="65"/>
        <end position="83"/>
    </location>
</feature>
<reference evidence="4 5" key="1">
    <citation type="submission" date="2017-07" db="EMBL/GenBank/DDBJ databases">
        <title>Leptospira spp. isolated from tropical soils.</title>
        <authorList>
            <person name="Thibeaux R."/>
            <person name="Iraola G."/>
            <person name="Ferres I."/>
            <person name="Bierque E."/>
            <person name="Girault D."/>
            <person name="Soupe-Gilbert M.-E."/>
            <person name="Picardeau M."/>
            <person name="Goarant C."/>
        </authorList>
    </citation>
    <scope>NUCLEOTIDE SEQUENCE [LARGE SCALE GENOMIC DNA]</scope>
    <source>
        <strain evidence="3 5">FH1-B-B1</strain>
        <strain evidence="2 4">FH1-B-C1</strain>
    </source>
</reference>
<dbReference type="RefSeq" id="WP_100714027.1">
    <property type="nucleotide sequence ID" value="NZ_NPDY01000009.1"/>
</dbReference>
<keyword evidence="1" id="KW-1003">Cell membrane</keyword>
<name>A0A2M9ZJS0_9LEPT</name>
<proteinExistence type="inferred from homology"/>
<dbReference type="EMBL" id="NPDY01000009">
    <property type="protein sequence ID" value="PJZ69465.1"/>
    <property type="molecule type" value="Genomic_DNA"/>
</dbReference>
<feature type="transmembrane region" description="Helical" evidence="1">
    <location>
        <begin position="143"/>
        <end position="169"/>
    </location>
</feature>
<evidence type="ECO:0000313" key="4">
    <source>
        <dbReference type="Proteomes" id="UP000231962"/>
    </source>
</evidence>
<comment type="subcellular location">
    <subcellularLocation>
        <location evidence="1">Cell membrane</location>
        <topology evidence="1">Multi-pass membrane protein</topology>
    </subcellularLocation>
</comment>
<dbReference type="AlphaFoldDB" id="A0A2M9ZJS0"/>
<keyword evidence="1" id="KW-0812">Transmembrane</keyword>
<keyword evidence="4" id="KW-1185">Reference proteome</keyword>
<evidence type="ECO:0000313" key="5">
    <source>
        <dbReference type="Proteomes" id="UP000231990"/>
    </source>
</evidence>
<comment type="caution">
    <text evidence="3">The sequence shown here is derived from an EMBL/GenBank/DDBJ whole genome shotgun (WGS) entry which is preliminary data.</text>
</comment>
<gene>
    <name evidence="2" type="ORF">CH360_10675</name>
    <name evidence="3" type="ORF">CH373_15335</name>
</gene>
<dbReference type="InterPro" id="IPR003744">
    <property type="entry name" value="YhhQ"/>
</dbReference>
<dbReference type="EMBL" id="NPDZ01000011">
    <property type="protein sequence ID" value="PJZ72290.1"/>
    <property type="molecule type" value="Genomic_DNA"/>
</dbReference>
<dbReference type="HAMAP" id="MF_02088">
    <property type="entry name" value="Q_prec_transport"/>
    <property type="match status" value="1"/>
</dbReference>
<dbReference type="GO" id="GO:0022857">
    <property type="term" value="F:transmembrane transporter activity"/>
    <property type="evidence" value="ECO:0007669"/>
    <property type="project" value="UniProtKB-UniRule"/>
</dbReference>
<keyword evidence="1" id="KW-1133">Transmembrane helix</keyword>
<feature type="transmembrane region" description="Helical" evidence="1">
    <location>
        <begin position="184"/>
        <end position="205"/>
    </location>
</feature>
<keyword evidence="1" id="KW-0472">Membrane</keyword>
<keyword evidence="1" id="KW-0813">Transport</keyword>
<evidence type="ECO:0000313" key="2">
    <source>
        <dbReference type="EMBL" id="PJZ69465.1"/>
    </source>
</evidence>
<comment type="similarity">
    <text evidence="1">Belongs to the vitamin uptake transporter (VUT/ECF) (TC 2.A.88) family. Q precursor transporter subfamily.</text>
</comment>
<dbReference type="NCBIfam" id="TIGR00697">
    <property type="entry name" value="queuosine precursor transporter"/>
    <property type="match status" value="1"/>
</dbReference>
<dbReference type="Pfam" id="PF02592">
    <property type="entry name" value="Vut_1"/>
    <property type="match status" value="1"/>
</dbReference>
<sequence>MEFHRPFKLYFVLSALFLTFLILAELTGSKWIQSFGFTMTIGVIPFPVTFIVTDLLNEYYGRRGVRYLTIVGMGMIVFAYFLIQLDLGIPAVSNSPVDDHSFQTVFANSGRVIAGSVVAYLLGQLLDIQVFHFLRMRTKNRFIWLRATGSTIISQLLDSYVVIFIAYFGQYEFETLNKISSTNFLYKLGIAIAITPVIYLAHSLIERYLGEDAKKLSERALKEGKEYQQPFPG</sequence>
<feature type="transmembrane region" description="Helical" evidence="1">
    <location>
        <begin position="34"/>
        <end position="53"/>
    </location>
</feature>
<evidence type="ECO:0000313" key="3">
    <source>
        <dbReference type="EMBL" id="PJZ72290.1"/>
    </source>
</evidence>
<accession>A0A2M9ZJS0</accession>
<dbReference type="PANTHER" id="PTHR34300">
    <property type="entry name" value="QUEUOSINE PRECURSOR TRANSPORTER-RELATED"/>
    <property type="match status" value="1"/>
</dbReference>
<dbReference type="Proteomes" id="UP000231962">
    <property type="component" value="Unassembled WGS sequence"/>
</dbReference>
<comment type="function">
    <text evidence="1">Involved in the import of queuosine (Q) precursors, required for Q precursor salvage.</text>
</comment>
<evidence type="ECO:0000256" key="1">
    <source>
        <dbReference type="HAMAP-Rule" id="MF_02088"/>
    </source>
</evidence>
<organism evidence="3 5">
    <name type="scientific">Leptospira perolatii</name>
    <dbReference type="NCBI Taxonomy" id="2023191"/>
    <lineage>
        <taxon>Bacteria</taxon>
        <taxon>Pseudomonadati</taxon>
        <taxon>Spirochaetota</taxon>
        <taxon>Spirochaetia</taxon>
        <taxon>Leptospirales</taxon>
        <taxon>Leptospiraceae</taxon>
        <taxon>Leptospira</taxon>
    </lineage>
</organism>
<protein>
    <recommendedName>
        <fullName evidence="1">Probable queuosine precursor transporter</fullName>
        <shortName evidence="1">Q precursor transporter</shortName>
    </recommendedName>
</protein>
<dbReference type="PANTHER" id="PTHR34300:SF2">
    <property type="entry name" value="QUEUOSINE PRECURSOR TRANSPORTER-RELATED"/>
    <property type="match status" value="1"/>
</dbReference>
<dbReference type="Proteomes" id="UP000231990">
    <property type="component" value="Unassembled WGS sequence"/>
</dbReference>
<dbReference type="OrthoDB" id="9805479at2"/>
<dbReference type="GO" id="GO:0005886">
    <property type="term" value="C:plasma membrane"/>
    <property type="evidence" value="ECO:0007669"/>
    <property type="project" value="UniProtKB-SubCell"/>
</dbReference>